<dbReference type="Gene3D" id="1.10.3130.20">
    <property type="entry name" value="Phycobilisome linker domain"/>
    <property type="match status" value="3"/>
</dbReference>
<keyword evidence="7 18" id="KW-0605">Phycobilisome</keyword>
<evidence type="ECO:0000256" key="12">
    <source>
        <dbReference type="ARBA" id="ARBA00023239"/>
    </source>
</evidence>
<evidence type="ECO:0000256" key="11">
    <source>
        <dbReference type="ARBA" id="ARBA00023136"/>
    </source>
</evidence>
<keyword evidence="8" id="KW-0194">Cyanelle</keyword>
<evidence type="ECO:0000256" key="16">
    <source>
        <dbReference type="ARBA" id="ARBA00031629"/>
    </source>
</evidence>
<comment type="similarity">
    <text evidence="2">Belongs to the phycobiliprotein family.</text>
</comment>
<comment type="similarity">
    <text evidence="18">Belongs to the phycobilisome linker protein family.</text>
</comment>
<dbReference type="SUPFAM" id="SSF46458">
    <property type="entry name" value="Globin-like"/>
    <property type="match status" value="1"/>
</dbReference>
<evidence type="ECO:0000256" key="6">
    <source>
        <dbReference type="ARBA" id="ARBA00022737"/>
    </source>
</evidence>
<name>A0A3G1IWM0_9EUKA</name>
<dbReference type="GO" id="GO:0030089">
    <property type="term" value="C:phycobilisome"/>
    <property type="evidence" value="ECO:0007669"/>
    <property type="project" value="UniProtKB-UniRule"/>
</dbReference>
<keyword evidence="20" id="KW-0934">Plastid</keyword>
<evidence type="ECO:0000259" key="19">
    <source>
        <dbReference type="PROSITE" id="PS51445"/>
    </source>
</evidence>
<evidence type="ECO:0000256" key="10">
    <source>
        <dbReference type="ARBA" id="ARBA00023078"/>
    </source>
</evidence>
<dbReference type="InterPro" id="IPR001297">
    <property type="entry name" value="PBS_linker_dom"/>
</dbReference>
<evidence type="ECO:0000256" key="14">
    <source>
        <dbReference type="ARBA" id="ARBA00025203"/>
    </source>
</evidence>
<keyword evidence="11" id="KW-0472">Membrane</keyword>
<dbReference type="InterPro" id="IPR012128">
    <property type="entry name" value="Phycobilisome_asu/bsu"/>
</dbReference>
<organism evidence="20">
    <name type="scientific">Cyanoptyche gloeocystis</name>
    <dbReference type="NCBI Taxonomy" id="77922"/>
    <lineage>
        <taxon>Eukaryota</taxon>
        <taxon>Glaucocystophyceae</taxon>
        <taxon>Glaucocystophyceae incertae sedis</taxon>
        <taxon>Cyanoptyche</taxon>
    </lineage>
</organism>
<evidence type="ECO:0000256" key="2">
    <source>
        <dbReference type="ARBA" id="ARBA00008182"/>
    </source>
</evidence>
<dbReference type="GO" id="GO:0033115">
    <property type="term" value="C:cyanelle thylakoid membrane"/>
    <property type="evidence" value="ECO:0007669"/>
    <property type="project" value="UniProtKB-SubCell"/>
</dbReference>
<evidence type="ECO:0000256" key="7">
    <source>
        <dbReference type="ARBA" id="ARBA00022738"/>
    </source>
</evidence>
<dbReference type="PROSITE" id="PS51445">
    <property type="entry name" value="PBS_LINKER"/>
    <property type="match status" value="3"/>
</dbReference>
<evidence type="ECO:0000256" key="18">
    <source>
        <dbReference type="PROSITE-ProRule" id="PRU00775"/>
    </source>
</evidence>
<keyword evidence="5" id="KW-0042">Antenna complex</keyword>
<proteinExistence type="inferred from homology"/>
<keyword evidence="4" id="KW-0602">Photosynthesis</keyword>
<gene>
    <name evidence="20" type="primary">apcE</name>
</gene>
<dbReference type="EMBL" id="MF167427">
    <property type="protein sequence ID" value="ASQ40369.1"/>
    <property type="molecule type" value="Genomic_DNA"/>
</dbReference>
<dbReference type="InterPro" id="IPR038719">
    <property type="entry name" value="Phycobilisome_asu/bsu_sf"/>
</dbReference>
<feature type="domain" description="PBS-linker" evidence="19">
    <location>
        <begin position="683"/>
        <end position="859"/>
    </location>
</feature>
<dbReference type="AlphaFoldDB" id="A0A3G1IWM0"/>
<geneLocation type="plastid" evidence="20"/>
<comment type="function">
    <text evidence="14">This protein is postulated to act both as terminal energy acceptor and as a linker polypeptide that stabilizes the phycobilisome architecture. May have intrinsic bilin lyase activity.</text>
</comment>
<dbReference type="PANTHER" id="PTHR34011:SF6">
    <property type="entry name" value="PHYCOBILIPROTEIN APCE"/>
    <property type="match status" value="1"/>
</dbReference>
<evidence type="ECO:0000313" key="20">
    <source>
        <dbReference type="EMBL" id="ASQ40369.1"/>
    </source>
</evidence>
<evidence type="ECO:0000256" key="4">
    <source>
        <dbReference type="ARBA" id="ARBA00022531"/>
    </source>
</evidence>
<dbReference type="GO" id="GO:0015979">
    <property type="term" value="P:photosynthesis"/>
    <property type="evidence" value="ECO:0007669"/>
    <property type="project" value="UniProtKB-KW"/>
</dbReference>
<dbReference type="GO" id="GO:0016829">
    <property type="term" value="F:lyase activity"/>
    <property type="evidence" value="ECO:0007669"/>
    <property type="project" value="UniProtKB-KW"/>
</dbReference>
<evidence type="ECO:0000256" key="5">
    <source>
        <dbReference type="ARBA" id="ARBA00022549"/>
    </source>
</evidence>
<evidence type="ECO:0000256" key="9">
    <source>
        <dbReference type="ARBA" id="ARBA00022991"/>
    </source>
</evidence>
<dbReference type="Gene3D" id="1.10.490.20">
    <property type="entry name" value="Phycocyanins"/>
    <property type="match status" value="1"/>
</dbReference>
<evidence type="ECO:0000256" key="13">
    <source>
        <dbReference type="ARBA" id="ARBA00023307"/>
    </source>
</evidence>
<feature type="domain" description="PBS-linker" evidence="19">
    <location>
        <begin position="237"/>
        <end position="417"/>
    </location>
</feature>
<keyword evidence="12" id="KW-0456">Lyase</keyword>
<evidence type="ECO:0000256" key="15">
    <source>
        <dbReference type="ARBA" id="ARBA00029643"/>
    </source>
</evidence>
<dbReference type="InterPro" id="IPR038255">
    <property type="entry name" value="PBS_linker_sf"/>
</dbReference>
<evidence type="ECO:0000256" key="17">
    <source>
        <dbReference type="ARBA" id="ARBA00033322"/>
    </source>
</evidence>
<protein>
    <recommendedName>
        <fullName evidence="3">Phycobiliprotein ApcE</fullName>
    </recommendedName>
    <alternativeName>
        <fullName evidence="17">Anchor polypeptide</fullName>
    </alternativeName>
    <alternativeName>
        <fullName evidence="16">PBS-anchor protein</fullName>
    </alternativeName>
    <alternativeName>
        <fullName evidence="15">Phycobilisome linker polypeptide</fullName>
    </alternativeName>
</protein>
<evidence type="ECO:0000256" key="3">
    <source>
        <dbReference type="ARBA" id="ARBA00018674"/>
    </source>
</evidence>
<evidence type="ECO:0000256" key="1">
    <source>
        <dbReference type="ARBA" id="ARBA00004582"/>
    </source>
</evidence>
<sequence length="878" mass="99468">MSTKTSGGSSLIKPQLYKSVISSAIYQADQQDRFLQQSELNELANYLNSGTRRLDIAINLKNNSEALVSRAANRIFVGGSPISYLERPQVTEKLGSTQFVETESNFLDGFQSLFNNIESEPTVAGFRPINVSRYGSTRMQKSLRDLDWFLRYITYAIIIGDPSILSVNIRGLRDIIENACSSAATIVALREMRRAALLNFGKDKEAQNVVKQYFDLAISEFIAPTPSSQVRKRDSVSLQGLRLPEIYANAVVSKARFVMKPILSSSEKEAVVKAAYRQIFERDITKAYGLSSSELESKVKKGEISVKEFVRRLGKSTLYSKNFFEPYINSRVIELAFKHFLGRGPSSREEVQEYFAIITKGGLSLLIDSIVDSREYNEYFGEETVPYLRTLGEEAQECRNWGAQLNLFNYSAPFRKIPQFITLFAETSNALPDRHPYGACNDPLEIQFGSIFPKEKSNSKSSPALFNKDVRRILIKRGSGINSQISNPLGRSKLPGTLGAAVTKLDEIISNNKVSSTAARSAKQKKLIKACYLQILGYDLYQGRTLKELETRLEIGEITVREFVRKVAKSDLFRSLYWTPYYVTKSIEFIHRKIVGRPTYGRQEMNKYFDIASKKGFYGLIDALVDSSEYLEVFGDNIVPYERYLTPAGFALRTRKTIKPNLYKKSDLQLAALDSAKATPSTKTLQSRIKQGVSKKRQQTKYFKLTNKTQSTFEQIVIASYNQIFERDMSEYRLQQEFKSLESLLKNGQISVRGFIKALGQSELYIKEFYKPYPNSKVIEFGTKHFLGRAPLNQIEIRRYNQLLASQGLFAFIKTLVDSTEYTEVFGENTVPYNRYLTLPAANFINTEKLYTSLTKQTKSIFISSFPSGTVKSLPSGS</sequence>
<accession>A0A3G1IWM0</accession>
<keyword evidence="10" id="KW-0793">Thylakoid</keyword>
<reference evidence="20" key="1">
    <citation type="submission" date="2017-05" db="EMBL/GenBank/DDBJ databases">
        <title>Plastid comparative genomics reveals ancient divergence between Glaucophyte genera.</title>
        <authorList>
            <person name="Figueroa-Martinez F.J."/>
            <person name="Jackson C."/>
            <person name="Reyes-Prieto A."/>
        </authorList>
    </citation>
    <scope>NUCLEOTIDE SEQUENCE</scope>
    <source>
        <strain evidence="20">SAG 4.97</strain>
    </source>
</reference>
<feature type="domain" description="PBS-linker" evidence="19">
    <location>
        <begin position="491"/>
        <end position="670"/>
    </location>
</feature>
<dbReference type="PANTHER" id="PTHR34011">
    <property type="entry name" value="PHYCOBILISOME 32.1 KDA LINKER POLYPEPTIDE, PHYCOCYANIN-ASSOCIATED, ROD 2-RELATED"/>
    <property type="match status" value="1"/>
</dbReference>
<dbReference type="Pfam" id="PF00502">
    <property type="entry name" value="Phycobilisome"/>
    <property type="match status" value="2"/>
</dbReference>
<dbReference type="InterPro" id="IPR009050">
    <property type="entry name" value="Globin-like_sf"/>
</dbReference>
<dbReference type="Pfam" id="PF00427">
    <property type="entry name" value="PBS_linker_poly"/>
    <property type="match status" value="3"/>
</dbReference>
<keyword evidence="13" id="KW-0089">Bile pigment</keyword>
<evidence type="ECO:0000256" key="8">
    <source>
        <dbReference type="ARBA" id="ARBA00022874"/>
    </source>
</evidence>
<keyword evidence="6" id="KW-0677">Repeat</keyword>
<keyword evidence="9" id="KW-0157">Chromophore</keyword>
<comment type="subcellular location">
    <subcellularLocation>
        <location evidence="1">Plastid</location>
        <location evidence="1">Cyanelle thylakoid membrane</location>
        <topology evidence="1">Peripheral membrane protein</topology>
        <orientation evidence="1">Stromal side</orientation>
    </subcellularLocation>
</comment>